<comment type="caution">
    <text evidence="2">The sequence shown here is derived from an EMBL/GenBank/DDBJ whole genome shotgun (WGS) entry which is preliminary data.</text>
</comment>
<dbReference type="EMBL" id="VBUT01000004">
    <property type="protein sequence ID" value="TLF78414.1"/>
    <property type="molecule type" value="Genomic_DNA"/>
</dbReference>
<reference evidence="2 3" key="1">
    <citation type="submission" date="2019-05" db="EMBL/GenBank/DDBJ databases">
        <title>Genomes sequences of two Nocardia cyriacigeorgica environmental isolates, type strains Nocardia asteroides ATCC 19247 and Nocardia cyriacigeorgica DSM 44484.</title>
        <authorList>
            <person name="Vautrin F."/>
            <person name="Bergeron E."/>
            <person name="Dubost A."/>
            <person name="Abrouk D."/>
            <person name="Rodriguez Nava V."/>
            <person name="Pujic P."/>
        </authorList>
    </citation>
    <scope>NUCLEOTIDE SEQUENCE [LARGE SCALE GENOMIC DNA]</scope>
    <source>
        <strain evidence="2 3">EML 446</strain>
    </source>
</reference>
<gene>
    <name evidence="2" type="ORF">FEK34_11200</name>
</gene>
<dbReference type="GO" id="GO:0006355">
    <property type="term" value="P:regulation of DNA-templated transcription"/>
    <property type="evidence" value="ECO:0007669"/>
    <property type="project" value="InterPro"/>
</dbReference>
<name>A0A5R8NSE9_9NOCA</name>
<accession>A0A5R8NSE9</accession>
<sequence length="64" mass="7246">MAMTLRLDEEDDRMLTERAAAEGRSKQEIAKEAIHLHLTRQREVFSALVGESLAKHAELMARLA</sequence>
<organism evidence="2 3">
    <name type="scientific">Nocardia cyriacigeorgica</name>
    <dbReference type="NCBI Taxonomy" id="135487"/>
    <lineage>
        <taxon>Bacteria</taxon>
        <taxon>Bacillati</taxon>
        <taxon>Actinomycetota</taxon>
        <taxon>Actinomycetes</taxon>
        <taxon>Mycobacteriales</taxon>
        <taxon>Nocardiaceae</taxon>
        <taxon>Nocardia</taxon>
    </lineage>
</organism>
<evidence type="ECO:0000313" key="3">
    <source>
        <dbReference type="Proteomes" id="UP000306378"/>
    </source>
</evidence>
<dbReference type="InterPro" id="IPR002145">
    <property type="entry name" value="CopG"/>
</dbReference>
<proteinExistence type="predicted"/>
<dbReference type="Pfam" id="PF01402">
    <property type="entry name" value="RHH_1"/>
    <property type="match status" value="1"/>
</dbReference>
<feature type="domain" description="Ribbon-helix-helix protein CopG" evidence="1">
    <location>
        <begin position="4"/>
        <end position="41"/>
    </location>
</feature>
<evidence type="ECO:0000259" key="1">
    <source>
        <dbReference type="Pfam" id="PF01402"/>
    </source>
</evidence>
<dbReference type="AlphaFoldDB" id="A0A5R8NSE9"/>
<evidence type="ECO:0000313" key="2">
    <source>
        <dbReference type="EMBL" id="TLF78414.1"/>
    </source>
</evidence>
<dbReference type="SUPFAM" id="SSF47598">
    <property type="entry name" value="Ribbon-helix-helix"/>
    <property type="match status" value="1"/>
</dbReference>
<dbReference type="InterPro" id="IPR010985">
    <property type="entry name" value="Ribbon_hlx_hlx"/>
</dbReference>
<dbReference type="Proteomes" id="UP000306378">
    <property type="component" value="Unassembled WGS sequence"/>
</dbReference>
<protein>
    <submittedName>
        <fullName evidence="2">Ribbon-helix-helix protein, CopG family</fullName>
    </submittedName>
</protein>
<dbReference type="RefSeq" id="WP_138447788.1">
    <property type="nucleotide sequence ID" value="NZ_VBUT01000004.1"/>
</dbReference>